<feature type="transmembrane region" description="Helical" evidence="10">
    <location>
        <begin position="716"/>
        <end position="737"/>
    </location>
</feature>
<dbReference type="Pfam" id="PF03169">
    <property type="entry name" value="OPT"/>
    <property type="match status" value="1"/>
</dbReference>
<feature type="transmembrane region" description="Helical" evidence="10">
    <location>
        <begin position="445"/>
        <end position="462"/>
    </location>
</feature>
<evidence type="ECO:0000313" key="12">
    <source>
        <dbReference type="Proteomes" id="UP000287166"/>
    </source>
</evidence>
<feature type="region of interest" description="Disordered" evidence="9">
    <location>
        <begin position="1"/>
        <end position="185"/>
    </location>
</feature>
<feature type="transmembrane region" description="Helical" evidence="10">
    <location>
        <begin position="405"/>
        <end position="433"/>
    </location>
</feature>
<feature type="transmembrane region" description="Helical" evidence="10">
    <location>
        <begin position="474"/>
        <end position="493"/>
    </location>
</feature>
<reference evidence="11 12" key="1">
    <citation type="journal article" date="2018" name="Sci. Rep.">
        <title>Genome sequence of the cauliflower mushroom Sparassis crispa (Hanabiratake) and its association with beneficial usage.</title>
        <authorList>
            <person name="Kiyama R."/>
            <person name="Furutani Y."/>
            <person name="Kawaguchi K."/>
            <person name="Nakanishi T."/>
        </authorList>
    </citation>
    <scope>NUCLEOTIDE SEQUENCE [LARGE SCALE GENOMIC DNA]</scope>
</reference>
<feature type="compositionally biased region" description="Polar residues" evidence="9">
    <location>
        <begin position="151"/>
        <end position="168"/>
    </location>
</feature>
<dbReference type="InterPro" id="IPR004813">
    <property type="entry name" value="OPT"/>
</dbReference>
<dbReference type="RefSeq" id="XP_027609308.1">
    <property type="nucleotide sequence ID" value="XM_027753507.1"/>
</dbReference>
<feature type="transmembrane region" description="Helical" evidence="10">
    <location>
        <begin position="786"/>
        <end position="803"/>
    </location>
</feature>
<comment type="subcellular location">
    <subcellularLocation>
        <location evidence="1">Membrane</location>
        <topology evidence="1">Multi-pass membrane protein</topology>
    </subcellularLocation>
</comment>
<keyword evidence="12" id="KW-1185">Reference proteome</keyword>
<comment type="caution">
    <text evidence="11">The sequence shown here is derived from an EMBL/GenBank/DDBJ whole genome shotgun (WGS) entry which is preliminary data.</text>
</comment>
<accession>A0A401G897</accession>
<feature type="compositionally biased region" description="Low complexity" evidence="9">
    <location>
        <begin position="1"/>
        <end position="18"/>
    </location>
</feature>
<feature type="transmembrane region" description="Helical" evidence="10">
    <location>
        <begin position="311"/>
        <end position="331"/>
    </location>
</feature>
<dbReference type="OrthoDB" id="9986677at2759"/>
<dbReference type="InterPro" id="IPR004648">
    <property type="entry name" value="Oligpept_transpt"/>
</dbReference>
<feature type="compositionally biased region" description="Acidic residues" evidence="9">
    <location>
        <begin position="45"/>
        <end position="57"/>
    </location>
</feature>
<keyword evidence="6" id="KW-0653">Protein transport</keyword>
<feature type="transmembrane region" description="Helical" evidence="10">
    <location>
        <begin position="606"/>
        <end position="626"/>
    </location>
</feature>
<evidence type="ECO:0000313" key="11">
    <source>
        <dbReference type="EMBL" id="GBE78395.1"/>
    </source>
</evidence>
<evidence type="ECO:0000256" key="8">
    <source>
        <dbReference type="ARBA" id="ARBA00023136"/>
    </source>
</evidence>
<proteinExistence type="inferred from homology"/>
<feature type="transmembrane region" description="Helical" evidence="10">
    <location>
        <begin position="553"/>
        <end position="575"/>
    </location>
</feature>
<keyword evidence="8 10" id="KW-0472">Membrane</keyword>
<organism evidence="11 12">
    <name type="scientific">Sparassis crispa</name>
    <dbReference type="NCBI Taxonomy" id="139825"/>
    <lineage>
        <taxon>Eukaryota</taxon>
        <taxon>Fungi</taxon>
        <taxon>Dikarya</taxon>
        <taxon>Basidiomycota</taxon>
        <taxon>Agaricomycotina</taxon>
        <taxon>Agaricomycetes</taxon>
        <taxon>Polyporales</taxon>
        <taxon>Sparassidaceae</taxon>
        <taxon>Sparassis</taxon>
    </lineage>
</organism>
<evidence type="ECO:0000256" key="4">
    <source>
        <dbReference type="ARBA" id="ARBA00022692"/>
    </source>
</evidence>
<keyword evidence="5" id="KW-0571">Peptide transport</keyword>
<feature type="transmembrane region" description="Helical" evidence="10">
    <location>
        <begin position="343"/>
        <end position="364"/>
    </location>
</feature>
<dbReference type="NCBIfam" id="TIGR00727">
    <property type="entry name" value="ISP4_OPT"/>
    <property type="match status" value="1"/>
</dbReference>
<keyword evidence="4 10" id="KW-0812">Transmembrane</keyword>
<evidence type="ECO:0000256" key="3">
    <source>
        <dbReference type="ARBA" id="ARBA00022448"/>
    </source>
</evidence>
<feature type="transmembrane region" description="Helical" evidence="10">
    <location>
        <begin position="823"/>
        <end position="848"/>
    </location>
</feature>
<evidence type="ECO:0000256" key="9">
    <source>
        <dbReference type="SAM" id="MobiDB-lite"/>
    </source>
</evidence>
<keyword evidence="3" id="KW-0813">Transport</keyword>
<dbReference type="GO" id="GO:0015031">
    <property type="term" value="P:protein transport"/>
    <property type="evidence" value="ECO:0007669"/>
    <property type="project" value="UniProtKB-KW"/>
</dbReference>
<sequence>MPRRPPSSARPSTASHRPSTSRLPATPGLATPGYGPQYTDSQEYTIEEDEDESEAEDVFAFGPPSTADPASYFPSPPVAYPPPAFDFHDRAHAGPIPGPSTLYPRHPYPLSPPPVDSPPSTESQSQSHDGDAYRLQRLQPPPSLPASAPATNSATGTGTLSGVSSAISSRERKLPPTPASTSYTTSILDVDSREGSIKMEVDLEDYDEEDSPYPEVRASVSNIDDPDMPVMTIRMWFLGLLLTFIAGGANMFFYMRAPSPSLTPSLVVLVTHPLGKLCAYLLPITTYRLPRFLGRLEFSLNPGPWNIKEHALVYMMANVAIGAPYSILATIVSDQDYGRRLDYWFTVLLIISTQLTGFGLSGLCRRFLVWPASMIWPSNLITCTLLNTLHAEEDDGRGGVTRFRFLVYILIGAFFFFFLPGYLFTALSVFNWICWIAPNNIPVNQVFGISSGLGVSVITFDWTQISWNGSPLMVPWWAQTQIFGGFVLMYWIITPILYYTNTWDLAYFPLMSSNLYDRHGHLYNVTRVLDANNQFNETLYDNYSRLYLPATYAIAYLTAFALSSCAVVHTILYHAPTILRGIKRSRVEKDDIHAKLMRAYPEVPDWWYALVFLSCFSLALIANEVWHTGVPFWFLILAVLIPSLYIVPSGYVFAVTGQVITINLVVQVIPGVALPGQPVANMIFKAYALQTLAEGSRFVQDLKLGHYIKVPPRASFIVQLVGTLLTGFIQVGVQTWMFKSVPEICTPNQRDQLTCPYASVFFSASILWGLIGPSRQFGASSMYHPLLYAVAIGAVLPIPLWVWQRRYPRSWTRMVNTPMIVNAIANIPPSTGINYSSWFAVGFIFQYVIRKRNFLWWSKFNYVTSAALDSGTVICLLVLFFTLQLPKNGIALKWWGNSVWQRTADYREPPLYAVPPGGLS</sequence>
<feature type="compositionally biased region" description="Pro residues" evidence="9">
    <location>
        <begin position="106"/>
        <end position="117"/>
    </location>
</feature>
<dbReference type="NCBIfam" id="TIGR00728">
    <property type="entry name" value="OPT_sfam"/>
    <property type="match status" value="1"/>
</dbReference>
<feature type="transmembrane region" description="Helical" evidence="10">
    <location>
        <begin position="266"/>
        <end position="290"/>
    </location>
</feature>
<dbReference type="PANTHER" id="PTHR22601">
    <property type="entry name" value="ISP4 LIKE PROTEIN"/>
    <property type="match status" value="1"/>
</dbReference>
<dbReference type="GeneID" id="38775312"/>
<dbReference type="Proteomes" id="UP000287166">
    <property type="component" value="Unassembled WGS sequence"/>
</dbReference>
<keyword evidence="7 10" id="KW-1133">Transmembrane helix</keyword>
<dbReference type="AlphaFoldDB" id="A0A401G897"/>
<feature type="compositionally biased region" description="Pro residues" evidence="9">
    <location>
        <begin position="74"/>
        <end position="84"/>
    </location>
</feature>
<feature type="transmembrane region" description="Helical" evidence="10">
    <location>
        <begin position="235"/>
        <end position="254"/>
    </location>
</feature>
<comment type="similarity">
    <text evidence="2">Belongs to the oligopeptide OPT transporter family.</text>
</comment>
<feature type="transmembrane region" description="Helical" evidence="10">
    <location>
        <begin position="632"/>
        <end position="654"/>
    </location>
</feature>
<name>A0A401G897_9APHY</name>
<dbReference type="InParanoid" id="A0A401G897"/>
<evidence type="ECO:0000256" key="1">
    <source>
        <dbReference type="ARBA" id="ARBA00004141"/>
    </source>
</evidence>
<evidence type="ECO:0000256" key="10">
    <source>
        <dbReference type="SAM" id="Phobius"/>
    </source>
</evidence>
<feature type="transmembrane region" description="Helical" evidence="10">
    <location>
        <begin position="860"/>
        <end position="883"/>
    </location>
</feature>
<gene>
    <name evidence="11" type="ORF">SCP_0112800</name>
</gene>
<evidence type="ECO:0000256" key="2">
    <source>
        <dbReference type="ARBA" id="ARBA00008807"/>
    </source>
</evidence>
<evidence type="ECO:0000256" key="5">
    <source>
        <dbReference type="ARBA" id="ARBA00022856"/>
    </source>
</evidence>
<evidence type="ECO:0000256" key="7">
    <source>
        <dbReference type="ARBA" id="ARBA00022989"/>
    </source>
</evidence>
<protein>
    <submittedName>
        <fullName evidence="11">Glutathione transporter 1</fullName>
    </submittedName>
</protein>
<dbReference type="GO" id="GO:0016020">
    <property type="term" value="C:membrane"/>
    <property type="evidence" value="ECO:0007669"/>
    <property type="project" value="UniProtKB-SubCell"/>
</dbReference>
<dbReference type="EMBL" id="BFAD01000001">
    <property type="protein sequence ID" value="GBE78395.1"/>
    <property type="molecule type" value="Genomic_DNA"/>
</dbReference>
<feature type="transmembrane region" description="Helical" evidence="10">
    <location>
        <begin position="757"/>
        <end position="774"/>
    </location>
</feature>
<evidence type="ECO:0000256" key="6">
    <source>
        <dbReference type="ARBA" id="ARBA00022927"/>
    </source>
</evidence>
<dbReference type="GO" id="GO:0035673">
    <property type="term" value="F:oligopeptide transmembrane transporter activity"/>
    <property type="evidence" value="ECO:0007669"/>
    <property type="project" value="InterPro"/>
</dbReference>